<evidence type="ECO:0000259" key="1">
    <source>
        <dbReference type="PROSITE" id="PS50076"/>
    </source>
</evidence>
<proteinExistence type="predicted"/>
<gene>
    <name evidence="2" type="ORF">EVA_18651</name>
</gene>
<comment type="caution">
    <text evidence="2">The sequence shown here is derived from an EMBL/GenBank/DDBJ whole genome shotgun (WGS) entry which is preliminary data.</text>
</comment>
<organism evidence="2">
    <name type="scientific">gut metagenome</name>
    <dbReference type="NCBI Taxonomy" id="749906"/>
    <lineage>
        <taxon>unclassified sequences</taxon>
        <taxon>metagenomes</taxon>
        <taxon>organismal metagenomes</taxon>
    </lineage>
</organism>
<dbReference type="EMBL" id="AMCI01007094">
    <property type="protein sequence ID" value="EJW93238.1"/>
    <property type="molecule type" value="Genomic_DNA"/>
</dbReference>
<protein>
    <submittedName>
        <fullName evidence="2">DnaJ domain-containing protein</fullName>
    </submittedName>
</protein>
<dbReference type="Pfam" id="PF05099">
    <property type="entry name" value="TerB"/>
    <property type="match status" value="1"/>
</dbReference>
<dbReference type="PRINTS" id="PR00625">
    <property type="entry name" value="JDOMAIN"/>
</dbReference>
<dbReference type="InterPro" id="IPR036869">
    <property type="entry name" value="J_dom_sf"/>
</dbReference>
<dbReference type="AlphaFoldDB" id="J9FFM6"/>
<dbReference type="InterPro" id="IPR007791">
    <property type="entry name" value="DjlA_N"/>
</dbReference>
<dbReference type="PANTHER" id="PTHR24074">
    <property type="entry name" value="CO-CHAPERONE PROTEIN DJLA"/>
    <property type="match status" value="1"/>
</dbReference>
<dbReference type="PROSITE" id="PS50076">
    <property type="entry name" value="DNAJ_2"/>
    <property type="match status" value="1"/>
</dbReference>
<evidence type="ECO:0000313" key="2">
    <source>
        <dbReference type="EMBL" id="EJW93238.1"/>
    </source>
</evidence>
<dbReference type="Gene3D" id="1.10.287.110">
    <property type="entry name" value="DnaJ domain"/>
    <property type="match status" value="1"/>
</dbReference>
<dbReference type="SMART" id="SM00271">
    <property type="entry name" value="DnaJ"/>
    <property type="match status" value="1"/>
</dbReference>
<dbReference type="Gene3D" id="1.10.3680.10">
    <property type="entry name" value="TerB-like"/>
    <property type="match status" value="1"/>
</dbReference>
<feature type="domain" description="J" evidence="1">
    <location>
        <begin position="58"/>
        <end position="122"/>
    </location>
</feature>
<dbReference type="CDD" id="cd06257">
    <property type="entry name" value="DnaJ"/>
    <property type="match status" value="1"/>
</dbReference>
<dbReference type="SUPFAM" id="SSF46565">
    <property type="entry name" value="Chaperone J-domain"/>
    <property type="match status" value="1"/>
</dbReference>
<sequence length="122" mass="13766">MPYEERLQLLSFLADIAKSDGHVCEAEITALKEVAVCMGLSEREVESMLHLQGDSLEAAYQVLEVEPTATNEEIRAAYRKLALKHHPDRVASLGEDIRKAAEKKFQQINNAKERIYQARGIK</sequence>
<dbReference type="InterPro" id="IPR050817">
    <property type="entry name" value="DjlA_DnaK_co-chaperone"/>
</dbReference>
<name>J9FFM6_9ZZZZ</name>
<dbReference type="InterPro" id="IPR029024">
    <property type="entry name" value="TerB-like"/>
</dbReference>
<accession>J9FFM6</accession>
<reference evidence="2" key="1">
    <citation type="journal article" date="2012" name="PLoS ONE">
        <title>Gene sets for utilization of primary and secondary nutrition supplies in the distal gut of endangered iberian lynx.</title>
        <authorList>
            <person name="Alcaide M."/>
            <person name="Messina E."/>
            <person name="Richter M."/>
            <person name="Bargiela R."/>
            <person name="Peplies J."/>
            <person name="Huws S.A."/>
            <person name="Newbold C.J."/>
            <person name="Golyshin P.N."/>
            <person name="Simon M.A."/>
            <person name="Lopez G."/>
            <person name="Yakimov M.M."/>
            <person name="Ferrer M."/>
        </authorList>
    </citation>
    <scope>NUCLEOTIDE SEQUENCE</scope>
</reference>
<dbReference type="Pfam" id="PF00226">
    <property type="entry name" value="DnaJ"/>
    <property type="match status" value="1"/>
</dbReference>
<dbReference type="InterPro" id="IPR001623">
    <property type="entry name" value="DnaJ_domain"/>
</dbReference>